<evidence type="ECO:0000256" key="4">
    <source>
        <dbReference type="ARBA" id="ARBA00022801"/>
    </source>
</evidence>
<dbReference type="InterPro" id="IPR024079">
    <property type="entry name" value="MetalloPept_cat_dom_sf"/>
</dbReference>
<accession>A0A6C0LRQ8</accession>
<dbReference type="PANTHER" id="PTHR11733:SF237">
    <property type="entry name" value="NEPRILYSIN-LIKE 4"/>
    <property type="match status" value="1"/>
</dbReference>
<dbReference type="Pfam" id="PF05649">
    <property type="entry name" value="Peptidase_M13_N"/>
    <property type="match status" value="1"/>
</dbReference>
<keyword evidence="6" id="KW-0482">Metalloprotease</keyword>
<feature type="domain" description="Peptidase M13 C-terminal" evidence="7">
    <location>
        <begin position="427"/>
        <end position="626"/>
    </location>
</feature>
<dbReference type="GO" id="GO:0046872">
    <property type="term" value="F:metal ion binding"/>
    <property type="evidence" value="ECO:0007669"/>
    <property type="project" value="UniProtKB-KW"/>
</dbReference>
<protein>
    <recommendedName>
        <fullName evidence="10">Peptidase M13 C-terminal domain-containing protein</fullName>
    </recommendedName>
</protein>
<proteinExistence type="predicted"/>
<feature type="domain" description="Peptidase M13 N-terminal" evidence="8">
    <location>
        <begin position="7"/>
        <end position="369"/>
    </location>
</feature>
<keyword evidence="2" id="KW-0645">Protease</keyword>
<dbReference type="AlphaFoldDB" id="A0A6C0LRQ8"/>
<evidence type="ECO:0000256" key="5">
    <source>
        <dbReference type="ARBA" id="ARBA00022833"/>
    </source>
</evidence>
<dbReference type="Gene3D" id="1.10.1380.10">
    <property type="entry name" value="Neutral endopeptidase , domain2"/>
    <property type="match status" value="1"/>
</dbReference>
<keyword evidence="3" id="KW-0479">Metal-binding</keyword>
<keyword evidence="4" id="KW-0378">Hydrolase</keyword>
<evidence type="ECO:0000259" key="7">
    <source>
        <dbReference type="Pfam" id="PF01431"/>
    </source>
</evidence>
<dbReference type="CDD" id="cd08662">
    <property type="entry name" value="M13"/>
    <property type="match status" value="1"/>
</dbReference>
<dbReference type="PRINTS" id="PR00786">
    <property type="entry name" value="NEPRILYSIN"/>
</dbReference>
<dbReference type="EMBL" id="MN740556">
    <property type="protein sequence ID" value="QHU33103.1"/>
    <property type="molecule type" value="Genomic_DNA"/>
</dbReference>
<evidence type="ECO:0000256" key="3">
    <source>
        <dbReference type="ARBA" id="ARBA00022723"/>
    </source>
</evidence>
<organism evidence="9">
    <name type="scientific">viral metagenome</name>
    <dbReference type="NCBI Taxonomy" id="1070528"/>
    <lineage>
        <taxon>unclassified sequences</taxon>
        <taxon>metagenomes</taxon>
        <taxon>organismal metagenomes</taxon>
    </lineage>
</organism>
<dbReference type="Gene3D" id="3.40.390.10">
    <property type="entry name" value="Collagenase (Catalytic Domain)"/>
    <property type="match status" value="1"/>
</dbReference>
<dbReference type="InterPro" id="IPR042089">
    <property type="entry name" value="Peptidase_M13_dom_2"/>
</dbReference>
<dbReference type="PROSITE" id="PS51885">
    <property type="entry name" value="NEPRILYSIN"/>
    <property type="match status" value="1"/>
</dbReference>
<name>A0A6C0LRQ8_9ZZZZ</name>
<sequence>MKDLCIPQNDIDCYYNRQWKQNQTYLRNKNIDNFVFVQKEIDNNIFELIKNIDVHKNSVNSNLIKFINSYFNKSNSSEIIIQLINMIKQVEDFESLSHVIKKLNNMGIMTLFNLGIIPHHQEPNEYTIYLDETELTLDKESYSINKQIRQFKHALGEIYNFIKKEWNYDYSDRNNFISNIVTFEIFISKIILNNEDKSNPLIISNSFQLSEFLKKWKTSFWEIIFSDFSPKIWITYTNEKYIDYISSLLELAFKDRINYLNMIKDYIFYNLVKYFGIYTKIGKILSDLNVNKYDETKIFTNLLYNTFGHHIESLFEEKYHDVEREKQIVNMFRKIKNYCIYVFKKMTMFSEGTKKEALKKLEVLDIIVGRDKYRVDLSLISNINNDFYCNLITIDSFLMNESFKLVGKKIDRTYISINHDVFSFIINAYYNPHINMIYIPLGLICTNIFYDKEADPIYNYGGLGSILGHEIMHSFDNHGSLFDHFGHIKNWWIEEDHNKYIIEINNVYQHYSHIKLNGKLLNAKLSMGENIADITGIKISLRTFLHNYVGKMKGFDCVEKKYLSKFFERWATIFRAVIDKDHLLTMMEADVHAPNSIRINASLSHISEYYEIFNVQSKHQNYLDPKLRTHFMDE</sequence>
<dbReference type="InterPro" id="IPR008753">
    <property type="entry name" value="Peptidase_M13_N"/>
</dbReference>
<evidence type="ECO:0000256" key="1">
    <source>
        <dbReference type="ARBA" id="ARBA00001947"/>
    </source>
</evidence>
<comment type="cofactor">
    <cofactor evidence="1">
        <name>Zn(2+)</name>
        <dbReference type="ChEBI" id="CHEBI:29105"/>
    </cofactor>
</comment>
<dbReference type="InterPro" id="IPR000718">
    <property type="entry name" value="Peptidase_M13"/>
</dbReference>
<dbReference type="GO" id="GO:0004222">
    <property type="term" value="F:metalloendopeptidase activity"/>
    <property type="evidence" value="ECO:0007669"/>
    <property type="project" value="InterPro"/>
</dbReference>
<evidence type="ECO:0000313" key="9">
    <source>
        <dbReference type="EMBL" id="QHU33103.1"/>
    </source>
</evidence>
<evidence type="ECO:0008006" key="10">
    <source>
        <dbReference type="Google" id="ProtNLM"/>
    </source>
</evidence>
<dbReference type="GO" id="GO:0016485">
    <property type="term" value="P:protein processing"/>
    <property type="evidence" value="ECO:0007669"/>
    <property type="project" value="TreeGrafter"/>
</dbReference>
<evidence type="ECO:0000256" key="2">
    <source>
        <dbReference type="ARBA" id="ARBA00022670"/>
    </source>
</evidence>
<dbReference type="GO" id="GO:0005886">
    <property type="term" value="C:plasma membrane"/>
    <property type="evidence" value="ECO:0007669"/>
    <property type="project" value="TreeGrafter"/>
</dbReference>
<dbReference type="InterPro" id="IPR018497">
    <property type="entry name" value="Peptidase_M13_C"/>
</dbReference>
<evidence type="ECO:0000256" key="6">
    <source>
        <dbReference type="ARBA" id="ARBA00023049"/>
    </source>
</evidence>
<reference evidence="9" key="1">
    <citation type="journal article" date="2020" name="Nature">
        <title>Giant virus diversity and host interactions through global metagenomics.</title>
        <authorList>
            <person name="Schulz F."/>
            <person name="Roux S."/>
            <person name="Paez-Espino D."/>
            <person name="Jungbluth S."/>
            <person name="Walsh D.A."/>
            <person name="Denef V.J."/>
            <person name="McMahon K.D."/>
            <person name="Konstantinidis K.T."/>
            <person name="Eloe-Fadrosh E.A."/>
            <person name="Kyrpides N.C."/>
            <person name="Woyke T."/>
        </authorList>
    </citation>
    <scope>NUCLEOTIDE SEQUENCE</scope>
    <source>
        <strain evidence="9">GVMAG-S-1014582-52</strain>
    </source>
</reference>
<keyword evidence="5" id="KW-0862">Zinc</keyword>
<dbReference type="SUPFAM" id="SSF55486">
    <property type="entry name" value="Metalloproteases ('zincins'), catalytic domain"/>
    <property type="match status" value="1"/>
</dbReference>
<dbReference type="Pfam" id="PF01431">
    <property type="entry name" value="Peptidase_M13"/>
    <property type="match status" value="1"/>
</dbReference>
<evidence type="ECO:0000259" key="8">
    <source>
        <dbReference type="Pfam" id="PF05649"/>
    </source>
</evidence>
<dbReference type="PANTHER" id="PTHR11733">
    <property type="entry name" value="ZINC METALLOPROTEASE FAMILY M13 NEPRILYSIN-RELATED"/>
    <property type="match status" value="1"/>
</dbReference>